<organism evidence="4 5">
    <name type="scientific">Euplotes crassus</name>
    <dbReference type="NCBI Taxonomy" id="5936"/>
    <lineage>
        <taxon>Eukaryota</taxon>
        <taxon>Sar</taxon>
        <taxon>Alveolata</taxon>
        <taxon>Ciliophora</taxon>
        <taxon>Intramacronucleata</taxon>
        <taxon>Spirotrichea</taxon>
        <taxon>Hypotrichia</taxon>
        <taxon>Euplotida</taxon>
        <taxon>Euplotidae</taxon>
        <taxon>Moneuplotes</taxon>
    </lineage>
</organism>
<proteinExistence type="predicted"/>
<feature type="coiled-coil region" evidence="1">
    <location>
        <begin position="639"/>
        <end position="725"/>
    </location>
</feature>
<feature type="domain" description="Macro" evidence="3">
    <location>
        <begin position="876"/>
        <end position="1075"/>
    </location>
</feature>
<feature type="region of interest" description="Disordered" evidence="2">
    <location>
        <begin position="371"/>
        <end position="404"/>
    </location>
</feature>
<accession>A0AAD1U5F3</accession>
<name>A0AAD1U5F3_EUPCR</name>
<gene>
    <name evidence="4" type="ORF">ECRASSUSDP1_LOCUS895</name>
</gene>
<keyword evidence="5" id="KW-1185">Reference proteome</keyword>
<reference evidence="4" key="1">
    <citation type="submission" date="2023-07" db="EMBL/GenBank/DDBJ databases">
        <authorList>
            <consortium name="AG Swart"/>
            <person name="Singh M."/>
            <person name="Singh A."/>
            <person name="Seah K."/>
            <person name="Emmerich C."/>
        </authorList>
    </citation>
    <scope>NUCLEOTIDE SEQUENCE</scope>
    <source>
        <strain evidence="4">DP1</strain>
    </source>
</reference>
<dbReference type="EMBL" id="CAMPGE010000843">
    <property type="protein sequence ID" value="CAI2359603.1"/>
    <property type="molecule type" value="Genomic_DNA"/>
</dbReference>
<feature type="region of interest" description="Disordered" evidence="2">
    <location>
        <begin position="289"/>
        <end position="328"/>
    </location>
</feature>
<dbReference type="Gene3D" id="3.40.220.10">
    <property type="entry name" value="Leucine Aminopeptidase, subunit E, domain 1"/>
    <property type="match status" value="1"/>
</dbReference>
<evidence type="ECO:0000313" key="4">
    <source>
        <dbReference type="EMBL" id="CAI2359603.1"/>
    </source>
</evidence>
<evidence type="ECO:0000259" key="3">
    <source>
        <dbReference type="PROSITE" id="PS51154"/>
    </source>
</evidence>
<dbReference type="Pfam" id="PF01661">
    <property type="entry name" value="Macro"/>
    <property type="match status" value="1"/>
</dbReference>
<dbReference type="InterPro" id="IPR002589">
    <property type="entry name" value="Macro_dom"/>
</dbReference>
<dbReference type="Proteomes" id="UP001295684">
    <property type="component" value="Unassembled WGS sequence"/>
</dbReference>
<dbReference type="SUPFAM" id="SSF52949">
    <property type="entry name" value="Macro domain-like"/>
    <property type="match status" value="1"/>
</dbReference>
<sequence>MAVKESMEEVRLEGLPEGFEEREKRVEEVKGVIDRNGERVREETEKVERRILEEREVLEGGVERGFDGDERKEEEEWLDINAFEIKSKIKHGNPSSNAQEQLQLASDSLVKLADKLKHKSSKEDNSEASKLSIKDSEMVINVPNLPELPHCPSLDSVDSKFYTELISKLQKMSKINPKEIKFELTRNVSSFVNESSEIEKDVPKQLLTYENIIPDSEEIFAENIPNQNKIRPMKFNKELKFKLSKKRERTTLRKNIATKTRYYSRGSTPNHLSNKPLKNLRVPSRKRAEKSLQSQSFNFQKEHLTKKHNYLTQNNSEQKRMDSDSEQVEYFEESCDQSEVLGICKSLREHFETLESDRDKDLNYHSSQSTYLEERKQPGLIEEDGQQEQQTDGETKHSTDLENDKKNRGFEIGKILKEYEDYMKNNKEAKEIVKNIRKINLKIYKEENNEYMYEHTDHSGNTFFELGRYANQISSVFDFQKLECHKLAKALRLRTERKNSADGRFWKYFNKVLKFFSDSHLKKSKMKLKLQIIWNHRNITNKDVAEVIQILGFISEIDQISSSLKASPKKRLKSCKKKKFDQNMIKNIHSKKKDSNIAFENIKNMLQRLETTISHKEDPIKQIQSCKNFPKNSQESISMSELKTIVEQKDEEIRKLKKEITQINNKFSKFRDEKNLELSRIIEQADIQDNKMSYDKLQSEYILLLRRANDAKEKYRKEHLKFRREAKRWKEISDDAIKYMKNSMDCQNNNKRVVKKFNSNIDKKFNKYSSEIEKYNTKQKYHHDKMYSAIKTLQDHNIFLNKQKDDLLNSITKSLAKINSDLHYFMDKLVIPEKTCPRNHYSETLCRTKAKLLTLLYIQQGHLADQTKWERQVKELQRRRKQQDQESMYMEYEGAIIGLKRVREVVDESSSAMVLPVEGSLDLSCLADDFSNVRRMAGYEFENACNVYAKQQESIKVGDAVVFPAGNLKYDKIIAAFCPHHEEEVGKLGSIFFLNKTIERILYLSILHGLNSILIPSFCTEKSKFPVELYAHTVIKTVKDYIKQNKTEMEDKRITICYSNPEDEQFFTDLIHEEDLQFPQGYFNAKFPCTEEEYRINKMELEIEEHQIKISDLLRINTDIKLENKQRKDNIDSLKFEIKELKLENASNKKKCMKLQEESKEPPRMIKVPKALRTKYNKEDITMINKEKNTLKKNLKPMEKDKAPEFEKKLLLSTTSQANNHISGISYETSSPPSGITDSSLSSEYVEGHIGLLGRKGSGIIKFE</sequence>
<feature type="compositionally biased region" description="Basic and acidic residues" evidence="2">
    <location>
        <begin position="393"/>
        <end position="404"/>
    </location>
</feature>
<dbReference type="PROSITE" id="PS51154">
    <property type="entry name" value="MACRO"/>
    <property type="match status" value="1"/>
</dbReference>
<evidence type="ECO:0000256" key="1">
    <source>
        <dbReference type="SAM" id="Coils"/>
    </source>
</evidence>
<dbReference type="AlphaFoldDB" id="A0AAD1U5F3"/>
<protein>
    <recommendedName>
        <fullName evidence="3">Macro domain-containing protein</fullName>
    </recommendedName>
</protein>
<keyword evidence="1" id="KW-0175">Coiled coil</keyword>
<comment type="caution">
    <text evidence="4">The sequence shown here is derived from an EMBL/GenBank/DDBJ whole genome shotgun (WGS) entry which is preliminary data.</text>
</comment>
<evidence type="ECO:0000256" key="2">
    <source>
        <dbReference type="SAM" id="MobiDB-lite"/>
    </source>
</evidence>
<feature type="coiled-coil region" evidence="1">
    <location>
        <begin position="1089"/>
        <end position="1158"/>
    </location>
</feature>
<evidence type="ECO:0000313" key="5">
    <source>
        <dbReference type="Proteomes" id="UP001295684"/>
    </source>
</evidence>
<dbReference type="InterPro" id="IPR043472">
    <property type="entry name" value="Macro_dom-like"/>
</dbReference>